<gene>
    <name evidence="2" type="ORF">RRG08_017638</name>
</gene>
<dbReference type="Gene3D" id="1.10.340.70">
    <property type="match status" value="1"/>
</dbReference>
<dbReference type="PANTHER" id="PTHR37984:SF5">
    <property type="entry name" value="PROTEIN NYNRIN-LIKE"/>
    <property type="match status" value="1"/>
</dbReference>
<evidence type="ECO:0000259" key="1">
    <source>
        <dbReference type="PROSITE" id="PS50994"/>
    </source>
</evidence>
<dbReference type="InterPro" id="IPR036397">
    <property type="entry name" value="RNaseH_sf"/>
</dbReference>
<dbReference type="EMBL" id="JAWDGP010004246">
    <property type="protein sequence ID" value="KAK3766196.1"/>
    <property type="molecule type" value="Genomic_DNA"/>
</dbReference>
<dbReference type="GO" id="GO:0003676">
    <property type="term" value="F:nucleic acid binding"/>
    <property type="evidence" value="ECO:0007669"/>
    <property type="project" value="InterPro"/>
</dbReference>
<dbReference type="GO" id="GO:0015074">
    <property type="term" value="P:DNA integration"/>
    <property type="evidence" value="ECO:0007669"/>
    <property type="project" value="InterPro"/>
</dbReference>
<accession>A0AAE0ZCJ6</accession>
<dbReference type="InterPro" id="IPR012337">
    <property type="entry name" value="RNaseH-like_sf"/>
</dbReference>
<keyword evidence="3" id="KW-1185">Reference proteome</keyword>
<evidence type="ECO:0000313" key="3">
    <source>
        <dbReference type="Proteomes" id="UP001283361"/>
    </source>
</evidence>
<comment type="caution">
    <text evidence="2">The sequence shown here is derived from an EMBL/GenBank/DDBJ whole genome shotgun (WGS) entry which is preliminary data.</text>
</comment>
<feature type="domain" description="Integrase catalytic" evidence="1">
    <location>
        <begin position="91"/>
        <end position="173"/>
    </location>
</feature>
<evidence type="ECO:0000313" key="2">
    <source>
        <dbReference type="EMBL" id="KAK3766196.1"/>
    </source>
</evidence>
<dbReference type="FunFam" id="1.10.340.70:FF:000003">
    <property type="entry name" value="Protein CBG25708"/>
    <property type="match status" value="1"/>
</dbReference>
<sequence>MPFFRKREEISTEFGCLLWDSRVIVPSKLQHRIINELHEAHPGMVRMKALARSYVWWPGLDDDIVREVRDCLNCQQTQRQSPSAVLHPWKWCTQPFQRVHIDFAEKDGKNYFVAVDSFSKWPEIAVMNTTTASKTIDVLRATFARFGLPEEIVSNNGPQFISEEFATFYKRME</sequence>
<dbReference type="PROSITE" id="PS50994">
    <property type="entry name" value="INTEGRASE"/>
    <property type="match status" value="1"/>
</dbReference>
<dbReference type="InterPro" id="IPR001584">
    <property type="entry name" value="Integrase_cat-core"/>
</dbReference>
<dbReference type="AlphaFoldDB" id="A0AAE0ZCJ6"/>
<dbReference type="InterPro" id="IPR041588">
    <property type="entry name" value="Integrase_H2C2"/>
</dbReference>
<protein>
    <recommendedName>
        <fullName evidence="1">Integrase catalytic domain-containing protein</fullName>
    </recommendedName>
</protein>
<dbReference type="Pfam" id="PF00665">
    <property type="entry name" value="rve"/>
    <property type="match status" value="1"/>
</dbReference>
<dbReference type="InterPro" id="IPR050951">
    <property type="entry name" value="Retrovirus_Pol_polyprotein"/>
</dbReference>
<reference evidence="2" key="1">
    <citation type="journal article" date="2023" name="G3 (Bethesda)">
        <title>A reference genome for the long-term kleptoplast-retaining sea slug Elysia crispata morphotype clarki.</title>
        <authorList>
            <person name="Eastman K.E."/>
            <person name="Pendleton A.L."/>
            <person name="Shaikh M.A."/>
            <person name="Suttiyut T."/>
            <person name="Ogas R."/>
            <person name="Tomko P."/>
            <person name="Gavelis G."/>
            <person name="Widhalm J.R."/>
            <person name="Wisecaver J.H."/>
        </authorList>
    </citation>
    <scope>NUCLEOTIDE SEQUENCE</scope>
    <source>
        <strain evidence="2">ECLA1</strain>
    </source>
</reference>
<proteinExistence type="predicted"/>
<dbReference type="PANTHER" id="PTHR37984">
    <property type="entry name" value="PROTEIN CBG26694"/>
    <property type="match status" value="1"/>
</dbReference>
<organism evidence="2 3">
    <name type="scientific">Elysia crispata</name>
    <name type="common">lettuce slug</name>
    <dbReference type="NCBI Taxonomy" id="231223"/>
    <lineage>
        <taxon>Eukaryota</taxon>
        <taxon>Metazoa</taxon>
        <taxon>Spiralia</taxon>
        <taxon>Lophotrochozoa</taxon>
        <taxon>Mollusca</taxon>
        <taxon>Gastropoda</taxon>
        <taxon>Heterobranchia</taxon>
        <taxon>Euthyneura</taxon>
        <taxon>Panpulmonata</taxon>
        <taxon>Sacoglossa</taxon>
        <taxon>Placobranchoidea</taxon>
        <taxon>Plakobranchidae</taxon>
        <taxon>Elysia</taxon>
    </lineage>
</organism>
<dbReference type="SUPFAM" id="SSF53098">
    <property type="entry name" value="Ribonuclease H-like"/>
    <property type="match status" value="1"/>
</dbReference>
<name>A0AAE0ZCJ6_9GAST</name>
<dbReference type="Gene3D" id="3.30.420.10">
    <property type="entry name" value="Ribonuclease H-like superfamily/Ribonuclease H"/>
    <property type="match status" value="1"/>
</dbReference>
<dbReference type="Proteomes" id="UP001283361">
    <property type="component" value="Unassembled WGS sequence"/>
</dbReference>
<dbReference type="Pfam" id="PF17921">
    <property type="entry name" value="Integrase_H2C2"/>
    <property type="match status" value="1"/>
</dbReference>